<dbReference type="CDD" id="cd03293">
    <property type="entry name" value="ABC_NrtD_SsuB_transporters"/>
    <property type="match status" value="1"/>
</dbReference>
<feature type="domain" description="ABC transporter" evidence="4">
    <location>
        <begin position="4"/>
        <end position="239"/>
    </location>
</feature>
<dbReference type="InterPro" id="IPR003439">
    <property type="entry name" value="ABC_transporter-like_ATP-bd"/>
</dbReference>
<organism evidence="5">
    <name type="scientific">marine sediment metagenome</name>
    <dbReference type="NCBI Taxonomy" id="412755"/>
    <lineage>
        <taxon>unclassified sequences</taxon>
        <taxon>metagenomes</taxon>
        <taxon>ecological metagenomes</taxon>
    </lineage>
</organism>
<evidence type="ECO:0000256" key="2">
    <source>
        <dbReference type="ARBA" id="ARBA00022741"/>
    </source>
</evidence>
<evidence type="ECO:0000259" key="4">
    <source>
        <dbReference type="PROSITE" id="PS50893"/>
    </source>
</evidence>
<dbReference type="GO" id="GO:0005524">
    <property type="term" value="F:ATP binding"/>
    <property type="evidence" value="ECO:0007669"/>
    <property type="project" value="UniProtKB-KW"/>
</dbReference>
<dbReference type="InterPro" id="IPR003593">
    <property type="entry name" value="AAA+_ATPase"/>
</dbReference>
<dbReference type="SUPFAM" id="SSF52540">
    <property type="entry name" value="P-loop containing nucleoside triphosphate hydrolases"/>
    <property type="match status" value="1"/>
</dbReference>
<dbReference type="SMART" id="SM00382">
    <property type="entry name" value="AAA"/>
    <property type="match status" value="1"/>
</dbReference>
<accession>A0A0F9TN99</accession>
<dbReference type="InterPro" id="IPR050166">
    <property type="entry name" value="ABC_transporter_ATP-bind"/>
</dbReference>
<dbReference type="EMBL" id="LAZR01000198">
    <property type="protein sequence ID" value="KKN82605.1"/>
    <property type="molecule type" value="Genomic_DNA"/>
</dbReference>
<evidence type="ECO:0000256" key="3">
    <source>
        <dbReference type="ARBA" id="ARBA00022840"/>
    </source>
</evidence>
<dbReference type="PROSITE" id="PS00211">
    <property type="entry name" value="ABC_TRANSPORTER_1"/>
    <property type="match status" value="1"/>
</dbReference>
<proteinExistence type="predicted"/>
<dbReference type="PANTHER" id="PTHR42788:SF13">
    <property type="entry name" value="ALIPHATIC SULFONATES IMPORT ATP-BINDING PROTEIN SSUB"/>
    <property type="match status" value="1"/>
</dbReference>
<dbReference type="PANTHER" id="PTHR42788">
    <property type="entry name" value="TAURINE IMPORT ATP-BINDING PROTEIN-RELATED"/>
    <property type="match status" value="1"/>
</dbReference>
<comment type="caution">
    <text evidence="5">The sequence shown here is derived from an EMBL/GenBank/DDBJ whole genome shotgun (WGS) entry which is preliminary data.</text>
</comment>
<dbReference type="Gene3D" id="3.40.50.300">
    <property type="entry name" value="P-loop containing nucleotide triphosphate hydrolases"/>
    <property type="match status" value="1"/>
</dbReference>
<keyword evidence="2" id="KW-0547">Nucleotide-binding</keyword>
<protein>
    <recommendedName>
        <fullName evidence="4">ABC transporter domain-containing protein</fullName>
    </recommendedName>
</protein>
<dbReference type="GO" id="GO:0016887">
    <property type="term" value="F:ATP hydrolysis activity"/>
    <property type="evidence" value="ECO:0007669"/>
    <property type="project" value="InterPro"/>
</dbReference>
<dbReference type="AlphaFoldDB" id="A0A0F9TN99"/>
<sequence length="264" mass="29041">MSHVELSNVSKVFGLKVKGAQRFTKALDSLSFSVDQGEVVALAGPSGCGKTTALRIIMGLESASSGTVSVAGNIVSGCGLDRGMVFQHAELLPWRSAADNIRFGLEIKNLSDSEVNERVERYLDLVGLVHARDHRPHQLSGGMKQRVGIARALAIDPEVLLMDEPFGALDSQTRETLQMELLDIHRRTGKTIVFVTHDLDEAVLLADRVVVLVGGQLREIIPIELDRPRTDMRVIRTAHEFVTKRAMIWEALHDTAVPRQPLRA</sequence>
<gene>
    <name evidence="5" type="ORF">LCGC14_0307920</name>
</gene>
<keyword evidence="1" id="KW-0813">Transport</keyword>
<evidence type="ECO:0000256" key="1">
    <source>
        <dbReference type="ARBA" id="ARBA00022448"/>
    </source>
</evidence>
<name>A0A0F9TN99_9ZZZZ</name>
<dbReference type="PROSITE" id="PS50893">
    <property type="entry name" value="ABC_TRANSPORTER_2"/>
    <property type="match status" value="1"/>
</dbReference>
<keyword evidence="3" id="KW-0067">ATP-binding</keyword>
<dbReference type="Pfam" id="PF00005">
    <property type="entry name" value="ABC_tran"/>
    <property type="match status" value="1"/>
</dbReference>
<reference evidence="5" key="1">
    <citation type="journal article" date="2015" name="Nature">
        <title>Complex archaea that bridge the gap between prokaryotes and eukaryotes.</title>
        <authorList>
            <person name="Spang A."/>
            <person name="Saw J.H."/>
            <person name="Jorgensen S.L."/>
            <person name="Zaremba-Niedzwiedzka K."/>
            <person name="Martijn J."/>
            <person name="Lind A.E."/>
            <person name="van Eijk R."/>
            <person name="Schleper C."/>
            <person name="Guy L."/>
            <person name="Ettema T.J."/>
        </authorList>
    </citation>
    <scope>NUCLEOTIDE SEQUENCE</scope>
</reference>
<evidence type="ECO:0000313" key="5">
    <source>
        <dbReference type="EMBL" id="KKN82605.1"/>
    </source>
</evidence>
<dbReference type="InterPro" id="IPR017871">
    <property type="entry name" value="ABC_transporter-like_CS"/>
</dbReference>
<dbReference type="InterPro" id="IPR027417">
    <property type="entry name" value="P-loop_NTPase"/>
</dbReference>